<dbReference type="AlphaFoldDB" id="A0A2S7WFD3"/>
<reference evidence="2 3" key="1">
    <citation type="submission" date="2016-12" db="EMBL/GenBank/DDBJ databases">
        <title>Trade-off between light-utilization and light-protection in marine flavobacteria.</title>
        <authorList>
            <person name="Kumagai Y."/>
            <person name="Yoshizawa S."/>
            <person name="Kogure K."/>
            <person name="Iwasaki W."/>
        </authorList>
    </citation>
    <scope>NUCLEOTIDE SEQUENCE [LARGE SCALE GENOMIC DNA]</scope>
    <source>
        <strain evidence="2 3">KCTC 22729</strain>
    </source>
</reference>
<evidence type="ECO:0000256" key="1">
    <source>
        <dbReference type="SAM" id="SignalP"/>
    </source>
</evidence>
<feature type="chain" id="PRO_5015685113" evidence="1">
    <location>
        <begin position="19"/>
        <end position="119"/>
    </location>
</feature>
<evidence type="ECO:0000313" key="2">
    <source>
        <dbReference type="EMBL" id="PQJ75952.1"/>
    </source>
</evidence>
<accession>A0A2S7WFD3</accession>
<evidence type="ECO:0000313" key="3">
    <source>
        <dbReference type="Proteomes" id="UP000237608"/>
    </source>
</evidence>
<dbReference type="RefSeq" id="WP_105047099.1">
    <property type="nucleotide sequence ID" value="NZ_CP150662.1"/>
</dbReference>
<keyword evidence="3" id="KW-1185">Reference proteome</keyword>
<dbReference type="EMBL" id="MSCL01000001">
    <property type="protein sequence ID" value="PQJ75952.1"/>
    <property type="molecule type" value="Genomic_DNA"/>
</dbReference>
<name>A0A2S7WFD3_9FLAO</name>
<sequence length="119" mass="13671">MKKLLIVSLLLLANITFSQEKKISLETNFESIEITVDSLEEIDTIKWDDFKDVFKENKPESMISMKVTVKNIKKENLLSNFSIGVNGKSEQIDSLVNQLKKGVLKMKQLIINLNEKNKK</sequence>
<proteinExistence type="predicted"/>
<comment type="caution">
    <text evidence="2">The sequence shown here is derived from an EMBL/GenBank/DDBJ whole genome shotgun (WGS) entry which is preliminary data.</text>
</comment>
<organism evidence="2 3">
    <name type="scientific">Polaribacter gangjinensis</name>
    <dbReference type="NCBI Taxonomy" id="574710"/>
    <lineage>
        <taxon>Bacteria</taxon>
        <taxon>Pseudomonadati</taxon>
        <taxon>Bacteroidota</taxon>
        <taxon>Flavobacteriia</taxon>
        <taxon>Flavobacteriales</taxon>
        <taxon>Flavobacteriaceae</taxon>
    </lineage>
</organism>
<dbReference type="OrthoDB" id="1202968at2"/>
<dbReference type="Proteomes" id="UP000237608">
    <property type="component" value="Unassembled WGS sequence"/>
</dbReference>
<protein>
    <submittedName>
        <fullName evidence="2">Uncharacterized protein</fullName>
    </submittedName>
</protein>
<feature type="signal peptide" evidence="1">
    <location>
        <begin position="1"/>
        <end position="18"/>
    </location>
</feature>
<gene>
    <name evidence="2" type="ORF">BTO13_12275</name>
</gene>
<keyword evidence="1" id="KW-0732">Signal</keyword>